<dbReference type="Pfam" id="PF02493">
    <property type="entry name" value="MORN"/>
    <property type="match status" value="4"/>
</dbReference>
<evidence type="ECO:0000256" key="1">
    <source>
        <dbReference type="ARBA" id="ARBA00022737"/>
    </source>
</evidence>
<comment type="caution">
    <text evidence="2">The sequence shown here is derived from an EMBL/GenBank/DDBJ whole genome shotgun (WGS) entry which is preliminary data.</text>
</comment>
<proteinExistence type="predicted"/>
<protein>
    <recommendedName>
        <fullName evidence="4">MORN repeat-containing protein</fullName>
    </recommendedName>
</protein>
<organism evidence="2 3">
    <name type="scientific">Paenibacillus residui</name>
    <dbReference type="NCBI Taxonomy" id="629724"/>
    <lineage>
        <taxon>Bacteria</taxon>
        <taxon>Bacillati</taxon>
        <taxon>Bacillota</taxon>
        <taxon>Bacilli</taxon>
        <taxon>Bacillales</taxon>
        <taxon>Paenibacillaceae</taxon>
        <taxon>Paenibacillus</taxon>
    </lineage>
</organism>
<name>A0ABW3DA48_9BACL</name>
<dbReference type="RefSeq" id="WP_379287012.1">
    <property type="nucleotide sequence ID" value="NZ_JBHTIU010000024.1"/>
</dbReference>
<dbReference type="SUPFAM" id="SSF82185">
    <property type="entry name" value="Histone H3 K4-specific methyltransferase SET7/9 N-terminal domain"/>
    <property type="match status" value="1"/>
</dbReference>
<keyword evidence="3" id="KW-1185">Reference proteome</keyword>
<evidence type="ECO:0000313" key="3">
    <source>
        <dbReference type="Proteomes" id="UP001597120"/>
    </source>
</evidence>
<dbReference type="InterPro" id="IPR003409">
    <property type="entry name" value="MORN"/>
</dbReference>
<sequence>MNGPNFSFLKSSYPELCRLGNRAEAYVCDYPQLAVIQLEPFIEIVLNHICRFENLVIGASVHEQIDRLISRRAINTQEADFCRLIHQATSEDNVSLTTEEVLDWIGRAHSLACRFYKDYNDSSFEPLPYLISGNVRQNGLDFDSGLLFPTTEKEASLADIDGKPVVGEWNRAFIHLENYAEVSGNDGDKYVGQWKAGRKHGAGKYTWHDGTVYEGEWKDDLEHGRGTKRYANGDVYTGQWEEGMFNGEGVYQWHDGTVYEGSWHDHMEHGRGTKTFPDGTILTGLWSYGEFLYSSERLAEASLAVKTERKSWPFSFDI</sequence>
<accession>A0ABW3DA48</accession>
<dbReference type="PANTHER" id="PTHR23084:SF263">
    <property type="entry name" value="MORN REPEAT-CONTAINING PROTEIN 1"/>
    <property type="match status" value="1"/>
</dbReference>
<dbReference type="PANTHER" id="PTHR23084">
    <property type="entry name" value="PHOSPHATIDYLINOSITOL-4-PHOSPHATE 5-KINASE RELATED"/>
    <property type="match status" value="1"/>
</dbReference>
<dbReference type="EMBL" id="JBHTIU010000024">
    <property type="protein sequence ID" value="MFD0868850.1"/>
    <property type="molecule type" value="Genomic_DNA"/>
</dbReference>
<dbReference type="SMART" id="SM00698">
    <property type="entry name" value="MORN"/>
    <property type="match status" value="4"/>
</dbReference>
<dbReference type="Proteomes" id="UP001597120">
    <property type="component" value="Unassembled WGS sequence"/>
</dbReference>
<reference evidence="3" key="1">
    <citation type="journal article" date="2019" name="Int. J. Syst. Evol. Microbiol.">
        <title>The Global Catalogue of Microorganisms (GCM) 10K type strain sequencing project: providing services to taxonomists for standard genome sequencing and annotation.</title>
        <authorList>
            <consortium name="The Broad Institute Genomics Platform"/>
            <consortium name="The Broad Institute Genome Sequencing Center for Infectious Disease"/>
            <person name="Wu L."/>
            <person name="Ma J."/>
        </authorList>
    </citation>
    <scope>NUCLEOTIDE SEQUENCE [LARGE SCALE GENOMIC DNA]</scope>
    <source>
        <strain evidence="3">CCUG 57263</strain>
    </source>
</reference>
<keyword evidence="1" id="KW-0677">Repeat</keyword>
<evidence type="ECO:0008006" key="4">
    <source>
        <dbReference type="Google" id="ProtNLM"/>
    </source>
</evidence>
<dbReference type="Gene3D" id="2.20.110.10">
    <property type="entry name" value="Histone H3 K4-specific methyltransferase SET7/9 N-terminal domain"/>
    <property type="match status" value="2"/>
</dbReference>
<evidence type="ECO:0000313" key="2">
    <source>
        <dbReference type="EMBL" id="MFD0868850.1"/>
    </source>
</evidence>
<gene>
    <name evidence="2" type="ORF">ACFQ03_06785</name>
</gene>